<accession>G7GQK3</accession>
<evidence type="ECO:0000313" key="4">
    <source>
        <dbReference type="Proteomes" id="UP000006023"/>
    </source>
</evidence>
<dbReference type="PIRSF" id="PIRSF026631">
    <property type="entry name" value="UCP026631"/>
    <property type="match status" value="1"/>
</dbReference>
<dbReference type="Pfam" id="PF03703">
    <property type="entry name" value="bPH_2"/>
    <property type="match status" value="1"/>
</dbReference>
<dbReference type="PANTHER" id="PTHR34473:SF2">
    <property type="entry name" value="UPF0699 TRANSMEMBRANE PROTEIN YDBT"/>
    <property type="match status" value="1"/>
</dbReference>
<keyword evidence="1" id="KW-0472">Membrane</keyword>
<keyword evidence="4" id="KW-1185">Reference proteome</keyword>
<protein>
    <recommendedName>
        <fullName evidence="2">YdbS-like PH domain-containing protein</fullName>
    </recommendedName>
</protein>
<dbReference type="InterPro" id="IPR014529">
    <property type="entry name" value="UCP026631"/>
</dbReference>
<evidence type="ECO:0000256" key="1">
    <source>
        <dbReference type="SAM" id="Phobius"/>
    </source>
</evidence>
<feature type="transmembrane region" description="Helical" evidence="1">
    <location>
        <begin position="186"/>
        <end position="208"/>
    </location>
</feature>
<gene>
    <name evidence="3" type="ORF">GOAMR_45_00770</name>
</gene>
<dbReference type="Proteomes" id="UP000006023">
    <property type="component" value="Unassembled WGS sequence"/>
</dbReference>
<feature type="transmembrane region" description="Helical" evidence="1">
    <location>
        <begin position="366"/>
        <end position="383"/>
    </location>
</feature>
<organism evidence="3 4">
    <name type="scientific">Gordonia amarae NBRC 15530</name>
    <dbReference type="NCBI Taxonomy" id="1075090"/>
    <lineage>
        <taxon>Bacteria</taxon>
        <taxon>Bacillati</taxon>
        <taxon>Actinomycetota</taxon>
        <taxon>Actinomycetes</taxon>
        <taxon>Mycobacteriales</taxon>
        <taxon>Gordoniaceae</taxon>
        <taxon>Gordonia</taxon>
    </lineage>
</organism>
<dbReference type="eggNOG" id="COG3428">
    <property type="taxonomic scope" value="Bacteria"/>
</dbReference>
<dbReference type="AlphaFoldDB" id="G7GQK3"/>
<feature type="transmembrane region" description="Helical" evidence="1">
    <location>
        <begin position="233"/>
        <end position="258"/>
    </location>
</feature>
<proteinExistence type="predicted"/>
<sequence>MTRPDTATPREDEPGQWHRLSPGMMAVRPVELAPQILPTLVGIFFAAQAAPLIALGIGIVLAPLVTVVPWLATTYQVTDQHVRVRSGVLNRKVATARRDRIRSVETTASLVHRVLGLEKVTIGTGSDKESSNVVLTAVGKQYATSLRDYLMPTGTATAAPADGPDVAEPAHVTEVLARFEPRWLRYSPFSILGMAAAAAVFGFGAQFADEFDLYSVVADAGVGLWDRAGDVPVAVIVVVGVVGIVAAGGVLSVLAYVLSYWGFTLSRHDDGTLRMRRGLVTTTSTTLDENRIRGVHLHEPLLMRPLHGARLHAVATGAQKHPLLLPPAPLEVVDHVSVAVSGEGADLRGPVTAHPAAARRRRFTRAVPGALILSVVPIAGWALGWPSLAAALSCVLVLVAGGAALAELRYRNLGHRLTGRSLVIGAPTTARHRNLLHRDGIIGWSVRSTWFQRRQGLVTLVAASAAGLEAYGVVDIDGTDASRLAAAISPTLIEPFLAPDPLPETQNSAVARYSRR</sequence>
<keyword evidence="1" id="KW-0812">Transmembrane</keyword>
<keyword evidence="1" id="KW-1133">Transmembrane helix</keyword>
<dbReference type="EMBL" id="BAED01000045">
    <property type="protein sequence ID" value="GAB05878.1"/>
    <property type="molecule type" value="Genomic_DNA"/>
</dbReference>
<reference evidence="3 4" key="1">
    <citation type="submission" date="2011-11" db="EMBL/GenBank/DDBJ databases">
        <title>Whole genome shotgun sequence of Gordonia amarae NBRC 15530.</title>
        <authorList>
            <person name="Takarada H."/>
            <person name="Hosoyama A."/>
            <person name="Tsuchikane K."/>
            <person name="Katsumata H."/>
            <person name="Yamazaki S."/>
            <person name="Fujita N."/>
        </authorList>
    </citation>
    <scope>NUCLEOTIDE SEQUENCE [LARGE SCALE GENOMIC DNA]</scope>
    <source>
        <strain evidence="3 4">NBRC 15530</strain>
    </source>
</reference>
<dbReference type="InterPro" id="IPR005182">
    <property type="entry name" value="YdbS-like_PH"/>
</dbReference>
<evidence type="ECO:0000259" key="2">
    <source>
        <dbReference type="Pfam" id="PF03703"/>
    </source>
</evidence>
<evidence type="ECO:0000313" key="3">
    <source>
        <dbReference type="EMBL" id="GAB05878.1"/>
    </source>
</evidence>
<feature type="transmembrane region" description="Helical" evidence="1">
    <location>
        <begin position="53"/>
        <end position="73"/>
    </location>
</feature>
<dbReference type="STRING" id="1075090.GOAMR_45_00770"/>
<comment type="caution">
    <text evidence="3">The sequence shown here is derived from an EMBL/GenBank/DDBJ whole genome shotgun (WGS) entry which is preliminary data.</text>
</comment>
<dbReference type="RefSeq" id="WP_005187825.1">
    <property type="nucleotide sequence ID" value="NZ_BAED01000045.1"/>
</dbReference>
<feature type="domain" description="YdbS-like PH" evidence="2">
    <location>
        <begin position="70"/>
        <end position="150"/>
    </location>
</feature>
<name>G7GQK3_9ACTN</name>
<dbReference type="PANTHER" id="PTHR34473">
    <property type="entry name" value="UPF0699 TRANSMEMBRANE PROTEIN YDBS"/>
    <property type="match status" value="1"/>
</dbReference>
<feature type="transmembrane region" description="Helical" evidence="1">
    <location>
        <begin position="389"/>
        <end position="410"/>
    </location>
</feature>